<name>A0A6J1D7A1_MOMCH</name>
<keyword evidence="1" id="KW-0812">Transmembrane</keyword>
<reference evidence="3" key="1">
    <citation type="submission" date="2025-08" db="UniProtKB">
        <authorList>
            <consortium name="RefSeq"/>
        </authorList>
    </citation>
    <scope>IDENTIFICATION</scope>
    <source>
        <strain evidence="3">OHB3-1</strain>
    </source>
</reference>
<accession>A0A6J1D7A1</accession>
<dbReference type="KEGG" id="mcha:111018278"/>
<dbReference type="InterPro" id="IPR004158">
    <property type="entry name" value="DUF247_pln"/>
</dbReference>
<proteinExistence type="predicted"/>
<sequence>MASILAGALEKSQWVVQINEFIDRNTLDAASQTPITVFQLPASVCDGDPEAFLPRRVAVGPYHHFRPELFKMDLFKLGKVKNQKWGPQLHHLLDQIKPLDLKIRASFDQPLEMDAETLSWVMLIDGLFLLELLQIRYNPRPLELPLEIFYGKLASEFEIVSDMLKLENQIPLFVLQEICHKQPIDYLAPLFFQFYASVSPFQLPEFDPETERYEFSPIYNLSHHLLHFLYLLILLTPEKKAVENLMRPDSCEEEYTGVYFNCFSTFTFLSPAYFLNECLNILGSVINIAFLQQLKETFSLIQRLVGLLGSITNPNLAEKKIPLVPCASELKTAGLSFKSTKDGILKCRFDETTLTLTLPCIHLDGFSGALLKNLVAYEAMAELNPPCLANYVLLMSGLLRNSKDLKILEKAEIFGNHLESVKEAVEMFSGVEKSSSGLKKQGVLKIHVGSGGSGSEFVREAKMNYDMGLGAMVEEINEWYDKCWRMKMKKFASIVLSCLAILVVVFLIVLVIARFICGFSFVSCPKVIFKTSLALHQTY</sequence>
<gene>
    <name evidence="3" type="primary">LOC111018278</name>
</gene>
<feature type="transmembrane region" description="Helical" evidence="1">
    <location>
        <begin position="491"/>
        <end position="516"/>
    </location>
</feature>
<dbReference type="GeneID" id="111018278"/>
<evidence type="ECO:0000313" key="2">
    <source>
        <dbReference type="Proteomes" id="UP000504603"/>
    </source>
</evidence>
<dbReference type="Proteomes" id="UP000504603">
    <property type="component" value="Unplaced"/>
</dbReference>
<dbReference type="OrthoDB" id="1671894at2759"/>
<evidence type="ECO:0000313" key="3">
    <source>
        <dbReference type="RefSeq" id="XP_022150000.1"/>
    </source>
</evidence>
<protein>
    <submittedName>
        <fullName evidence="3">UPF0481 protein At3g02645</fullName>
    </submittedName>
</protein>
<evidence type="ECO:0000256" key="1">
    <source>
        <dbReference type="SAM" id="Phobius"/>
    </source>
</evidence>
<keyword evidence="1" id="KW-1133">Transmembrane helix</keyword>
<dbReference type="PANTHER" id="PTHR31549:SF300">
    <property type="match status" value="1"/>
</dbReference>
<dbReference type="AlphaFoldDB" id="A0A6J1D7A1"/>
<dbReference type="RefSeq" id="XP_022150000.1">
    <property type="nucleotide sequence ID" value="XM_022294308.1"/>
</dbReference>
<dbReference type="Pfam" id="PF03140">
    <property type="entry name" value="DUF247"/>
    <property type="match status" value="1"/>
</dbReference>
<dbReference type="PANTHER" id="PTHR31549">
    <property type="entry name" value="PROTEIN, PUTATIVE (DUF247)-RELATED-RELATED"/>
    <property type="match status" value="1"/>
</dbReference>
<keyword evidence="1" id="KW-0472">Membrane</keyword>
<organism evidence="2 3">
    <name type="scientific">Momordica charantia</name>
    <name type="common">Bitter gourd</name>
    <name type="synonym">Balsam pear</name>
    <dbReference type="NCBI Taxonomy" id="3673"/>
    <lineage>
        <taxon>Eukaryota</taxon>
        <taxon>Viridiplantae</taxon>
        <taxon>Streptophyta</taxon>
        <taxon>Embryophyta</taxon>
        <taxon>Tracheophyta</taxon>
        <taxon>Spermatophyta</taxon>
        <taxon>Magnoliopsida</taxon>
        <taxon>eudicotyledons</taxon>
        <taxon>Gunneridae</taxon>
        <taxon>Pentapetalae</taxon>
        <taxon>rosids</taxon>
        <taxon>fabids</taxon>
        <taxon>Cucurbitales</taxon>
        <taxon>Cucurbitaceae</taxon>
        <taxon>Momordiceae</taxon>
        <taxon>Momordica</taxon>
    </lineage>
</organism>
<keyword evidence="2" id="KW-1185">Reference proteome</keyword>